<evidence type="ECO:0000313" key="2">
    <source>
        <dbReference type="Proteomes" id="UP000260773"/>
    </source>
</evidence>
<gene>
    <name evidence="1" type="ORF">DW070_02880</name>
</gene>
<name>A0A3E2TSC9_9FIRM</name>
<evidence type="ECO:0000313" key="1">
    <source>
        <dbReference type="EMBL" id="RGB81735.1"/>
    </source>
</evidence>
<reference evidence="1 2" key="1">
    <citation type="submission" date="2018-08" db="EMBL/GenBank/DDBJ databases">
        <title>A genome reference for cultivated species of the human gut microbiota.</title>
        <authorList>
            <person name="Zou Y."/>
            <person name="Xue W."/>
            <person name="Luo G."/>
        </authorList>
    </citation>
    <scope>NUCLEOTIDE SEQUENCE [LARGE SCALE GENOMIC DNA]</scope>
    <source>
        <strain evidence="1 2">AF45-17</strain>
    </source>
</reference>
<comment type="caution">
    <text evidence="1">The sequence shown here is derived from an EMBL/GenBank/DDBJ whole genome shotgun (WGS) entry which is preliminary data.</text>
</comment>
<sequence length="183" mass="21569">MGKIDKLQQARMDGMCRALEITKDKGVDALEAEIRFRNATGLQLDVNMEVAEAAIAKVAERIYMTFSTVTMWTINQLWHHGKKGLHDFENTFNSYVEDLNAVDYYGERYVRFRDMAAELNEKYDLDLSMERITEVDEINDHADIRIRRVTVPSIYELLKRNKFDDAAEFIKEFWGEEFFKYEN</sequence>
<accession>A0A3E2TSC9</accession>
<proteinExistence type="predicted"/>
<organism evidence="1 2">
    <name type="scientific">Coprococcus catus</name>
    <dbReference type="NCBI Taxonomy" id="116085"/>
    <lineage>
        <taxon>Bacteria</taxon>
        <taxon>Bacillati</taxon>
        <taxon>Bacillota</taxon>
        <taxon>Clostridia</taxon>
        <taxon>Lachnospirales</taxon>
        <taxon>Lachnospiraceae</taxon>
        <taxon>Coprococcus</taxon>
    </lineage>
</organism>
<dbReference type="Proteomes" id="UP000260773">
    <property type="component" value="Unassembled WGS sequence"/>
</dbReference>
<dbReference type="EMBL" id="QVEP01000004">
    <property type="protein sequence ID" value="RGB81735.1"/>
    <property type="molecule type" value="Genomic_DNA"/>
</dbReference>
<protein>
    <submittedName>
        <fullName evidence="1">Uncharacterized protein</fullName>
    </submittedName>
</protein>
<dbReference type="AlphaFoldDB" id="A0A3E2TSC9"/>